<accession>A0ABS8DZL4</accession>
<reference evidence="3 4" key="1">
    <citation type="submission" date="2021-08" db="EMBL/GenBank/DDBJ databases">
        <title>Genomic Architecture of Streptomyces flavotricini NGL1 and Streptomyces erythrochromogenes HMS4 With Differential Plant Beneficial attributes and laccase production capabilities.</title>
        <authorList>
            <person name="Salwan R."/>
            <person name="Kaur R."/>
            <person name="Sharma V."/>
        </authorList>
    </citation>
    <scope>NUCLEOTIDE SEQUENCE [LARGE SCALE GENOMIC DNA]</scope>
    <source>
        <strain evidence="3 4">NGL1</strain>
    </source>
</reference>
<feature type="signal peptide" evidence="2">
    <location>
        <begin position="1"/>
        <end position="28"/>
    </location>
</feature>
<evidence type="ECO:0000256" key="1">
    <source>
        <dbReference type="SAM" id="MobiDB-lite"/>
    </source>
</evidence>
<protein>
    <recommendedName>
        <fullName evidence="5">SH3 domain-containing protein</fullName>
    </recommendedName>
</protein>
<evidence type="ECO:0000256" key="2">
    <source>
        <dbReference type="SAM" id="SignalP"/>
    </source>
</evidence>
<keyword evidence="4" id="KW-1185">Reference proteome</keyword>
<proteinExistence type="predicted"/>
<feature type="region of interest" description="Disordered" evidence="1">
    <location>
        <begin position="120"/>
        <end position="149"/>
    </location>
</feature>
<sequence length="172" mass="18403">MRKPTRTILALTAASLVLGGVGAGAAVADEGPMADGPSQELVVLEPDGDQAGTYEGREYSVGKVVSRGPLSLRSKPTSRSKSVGHVKPDHKVAIVCKVRGEKVDGNDIWYLLHVKEKDGRQPVAQPGVSGEEASQGMENAADAMEGKDGKERKKAWITARYVKNLNHVKWCD</sequence>
<dbReference type="Proteomes" id="UP001520654">
    <property type="component" value="Unassembled WGS sequence"/>
</dbReference>
<gene>
    <name evidence="3" type="ORF">K7B10_05885</name>
</gene>
<evidence type="ECO:0008006" key="5">
    <source>
        <dbReference type="Google" id="ProtNLM"/>
    </source>
</evidence>
<name>A0ABS8DZL4_9ACTN</name>
<dbReference type="RefSeq" id="WP_229334892.1">
    <property type="nucleotide sequence ID" value="NZ_JAINUL010000001.1"/>
</dbReference>
<organism evidence="3 4">
    <name type="scientific">Streptomyces flavotricini</name>
    <dbReference type="NCBI Taxonomy" id="66888"/>
    <lineage>
        <taxon>Bacteria</taxon>
        <taxon>Bacillati</taxon>
        <taxon>Actinomycetota</taxon>
        <taxon>Actinomycetes</taxon>
        <taxon>Kitasatosporales</taxon>
        <taxon>Streptomycetaceae</taxon>
        <taxon>Streptomyces</taxon>
    </lineage>
</organism>
<keyword evidence="2" id="KW-0732">Signal</keyword>
<feature type="chain" id="PRO_5046740296" description="SH3 domain-containing protein" evidence="2">
    <location>
        <begin position="29"/>
        <end position="172"/>
    </location>
</feature>
<comment type="caution">
    <text evidence="3">The sequence shown here is derived from an EMBL/GenBank/DDBJ whole genome shotgun (WGS) entry which is preliminary data.</text>
</comment>
<evidence type="ECO:0000313" key="3">
    <source>
        <dbReference type="EMBL" id="MCC0094325.1"/>
    </source>
</evidence>
<evidence type="ECO:0000313" key="4">
    <source>
        <dbReference type="Proteomes" id="UP001520654"/>
    </source>
</evidence>
<dbReference type="EMBL" id="JAINUL010000001">
    <property type="protein sequence ID" value="MCC0094325.1"/>
    <property type="molecule type" value="Genomic_DNA"/>
</dbReference>